<name>A0A4R5KFJ5_9BACL</name>
<protein>
    <submittedName>
        <fullName evidence="1">Uncharacterized protein</fullName>
    </submittedName>
</protein>
<gene>
    <name evidence="1" type="ORF">E1757_25000</name>
</gene>
<dbReference type="OrthoDB" id="4350944at2"/>
<dbReference type="EMBL" id="SMRT01000014">
    <property type="protein sequence ID" value="TDF94151.1"/>
    <property type="molecule type" value="Genomic_DNA"/>
</dbReference>
<dbReference type="AlphaFoldDB" id="A0A4R5KFJ5"/>
<reference evidence="1 2" key="1">
    <citation type="submission" date="2019-03" db="EMBL/GenBank/DDBJ databases">
        <title>This is whole genome sequence of Paenibacillus sp MS74 strain.</title>
        <authorList>
            <person name="Trinh H.N."/>
        </authorList>
    </citation>
    <scope>NUCLEOTIDE SEQUENCE [LARGE SCALE GENOMIC DNA]</scope>
    <source>
        <strain evidence="1 2">MS74</strain>
    </source>
</reference>
<comment type="caution">
    <text evidence="1">The sequence shown here is derived from an EMBL/GenBank/DDBJ whole genome shotgun (WGS) entry which is preliminary data.</text>
</comment>
<keyword evidence="2" id="KW-1185">Reference proteome</keyword>
<dbReference type="RefSeq" id="WP_133233302.1">
    <property type="nucleotide sequence ID" value="NZ_SMRT01000014.1"/>
</dbReference>
<dbReference type="Proteomes" id="UP000295636">
    <property type="component" value="Unassembled WGS sequence"/>
</dbReference>
<organism evidence="1 2">
    <name type="scientific">Paenibacillus piri</name>
    <dbReference type="NCBI Taxonomy" id="2547395"/>
    <lineage>
        <taxon>Bacteria</taxon>
        <taxon>Bacillati</taxon>
        <taxon>Bacillota</taxon>
        <taxon>Bacilli</taxon>
        <taxon>Bacillales</taxon>
        <taxon>Paenibacillaceae</taxon>
        <taxon>Paenibacillus</taxon>
    </lineage>
</organism>
<evidence type="ECO:0000313" key="1">
    <source>
        <dbReference type="EMBL" id="TDF94151.1"/>
    </source>
</evidence>
<sequence length="65" mass="7313">MKNVSELDAFKAMVLFLEDYYDRTKSDDVGSLLGDLIILADGSTADPAVWKEWLDCLDRSSVNKQ</sequence>
<proteinExistence type="predicted"/>
<accession>A0A4R5KFJ5</accession>
<evidence type="ECO:0000313" key="2">
    <source>
        <dbReference type="Proteomes" id="UP000295636"/>
    </source>
</evidence>